<name>X0XQI2_9ZZZZ</name>
<keyword evidence="4 6" id="KW-1133">Transmembrane helix</keyword>
<feature type="transmembrane region" description="Helical" evidence="6">
    <location>
        <begin position="155"/>
        <end position="176"/>
    </location>
</feature>
<evidence type="ECO:0000256" key="6">
    <source>
        <dbReference type="SAM" id="Phobius"/>
    </source>
</evidence>
<evidence type="ECO:0000256" key="5">
    <source>
        <dbReference type="ARBA" id="ARBA00023136"/>
    </source>
</evidence>
<feature type="non-terminal residue" evidence="7">
    <location>
        <position position="1"/>
    </location>
</feature>
<comment type="subcellular location">
    <subcellularLocation>
        <location evidence="1">Membrane</location>
        <topology evidence="1">Multi-pass membrane protein</topology>
    </subcellularLocation>
</comment>
<feature type="transmembrane region" description="Helical" evidence="6">
    <location>
        <begin position="113"/>
        <end position="135"/>
    </location>
</feature>
<feature type="transmembrane region" description="Helical" evidence="6">
    <location>
        <begin position="79"/>
        <end position="101"/>
    </location>
</feature>
<dbReference type="GO" id="GO:0035435">
    <property type="term" value="P:phosphate ion transmembrane transport"/>
    <property type="evidence" value="ECO:0007669"/>
    <property type="project" value="TreeGrafter"/>
</dbReference>
<evidence type="ECO:0000256" key="4">
    <source>
        <dbReference type="ARBA" id="ARBA00022989"/>
    </source>
</evidence>
<keyword evidence="2" id="KW-0813">Transport</keyword>
<dbReference type="PANTHER" id="PTHR11101">
    <property type="entry name" value="PHOSPHATE TRANSPORTER"/>
    <property type="match status" value="1"/>
</dbReference>
<dbReference type="EMBL" id="BARS01050129">
    <property type="protein sequence ID" value="GAG45495.1"/>
    <property type="molecule type" value="Genomic_DNA"/>
</dbReference>
<keyword evidence="3 6" id="KW-0812">Transmembrane</keyword>
<feature type="non-terminal residue" evidence="7">
    <location>
        <position position="239"/>
    </location>
</feature>
<sequence>SSQVIDTVRNDIFDPTQFGIEEALSIYVAVYIVDTVLLYSYSAFGMPVSTTATLVFSLGGAAFALGGAGAVNWPTAGTVIAAIVCSIVVTGIAAFFIQRMVRGAIRDRTKNLTVLLAHGSWIGGGMLAGLTYFMLVKGMKHVGFVKHLNQEFVQSYAPIVVLLALWMAYGIVIHALLVTFGKRAARRLFPALAIIGTFAMAFAFGQNDLANCAAPGLAALNLIQHREAGVAAATQVPIA</sequence>
<dbReference type="GO" id="GO:0016020">
    <property type="term" value="C:membrane"/>
    <property type="evidence" value="ECO:0007669"/>
    <property type="project" value="UniProtKB-SubCell"/>
</dbReference>
<accession>X0XQI2</accession>
<protein>
    <recommendedName>
        <fullName evidence="8">Inorganic phosphate transporter</fullName>
    </recommendedName>
</protein>
<dbReference type="AlphaFoldDB" id="X0XQI2"/>
<evidence type="ECO:0008006" key="8">
    <source>
        <dbReference type="Google" id="ProtNLM"/>
    </source>
</evidence>
<dbReference type="InterPro" id="IPR001204">
    <property type="entry name" value="Phos_transporter"/>
</dbReference>
<dbReference type="GO" id="GO:0005315">
    <property type="term" value="F:phosphate transmembrane transporter activity"/>
    <property type="evidence" value="ECO:0007669"/>
    <property type="project" value="InterPro"/>
</dbReference>
<dbReference type="PANTHER" id="PTHR11101:SF16">
    <property type="entry name" value="PHOSPHATE TRANSPORTER"/>
    <property type="match status" value="1"/>
</dbReference>
<evidence type="ECO:0000313" key="7">
    <source>
        <dbReference type="EMBL" id="GAG45495.1"/>
    </source>
</evidence>
<comment type="caution">
    <text evidence="7">The sequence shown here is derived from an EMBL/GenBank/DDBJ whole genome shotgun (WGS) entry which is preliminary data.</text>
</comment>
<feature type="transmembrane region" description="Helical" evidence="6">
    <location>
        <begin position="53"/>
        <end position="73"/>
    </location>
</feature>
<evidence type="ECO:0000256" key="2">
    <source>
        <dbReference type="ARBA" id="ARBA00022448"/>
    </source>
</evidence>
<reference evidence="7" key="1">
    <citation type="journal article" date="2014" name="Front. Microbiol.">
        <title>High frequency of phylogenetically diverse reductive dehalogenase-homologous genes in deep subseafloor sedimentary metagenomes.</title>
        <authorList>
            <person name="Kawai M."/>
            <person name="Futagami T."/>
            <person name="Toyoda A."/>
            <person name="Takaki Y."/>
            <person name="Nishi S."/>
            <person name="Hori S."/>
            <person name="Arai W."/>
            <person name="Tsubouchi T."/>
            <person name="Morono Y."/>
            <person name="Uchiyama I."/>
            <person name="Ito T."/>
            <person name="Fujiyama A."/>
            <person name="Inagaki F."/>
            <person name="Takami H."/>
        </authorList>
    </citation>
    <scope>NUCLEOTIDE SEQUENCE</scope>
    <source>
        <strain evidence="7">Expedition CK06-06</strain>
    </source>
</reference>
<proteinExistence type="predicted"/>
<feature type="transmembrane region" description="Helical" evidence="6">
    <location>
        <begin position="24"/>
        <end position="41"/>
    </location>
</feature>
<keyword evidence="5 6" id="KW-0472">Membrane</keyword>
<evidence type="ECO:0000256" key="3">
    <source>
        <dbReference type="ARBA" id="ARBA00022692"/>
    </source>
</evidence>
<gene>
    <name evidence="7" type="ORF">S01H1_74889</name>
</gene>
<organism evidence="7">
    <name type="scientific">marine sediment metagenome</name>
    <dbReference type="NCBI Taxonomy" id="412755"/>
    <lineage>
        <taxon>unclassified sequences</taxon>
        <taxon>metagenomes</taxon>
        <taxon>ecological metagenomes</taxon>
    </lineage>
</organism>
<feature type="transmembrane region" description="Helical" evidence="6">
    <location>
        <begin position="188"/>
        <end position="205"/>
    </location>
</feature>
<dbReference type="Pfam" id="PF01384">
    <property type="entry name" value="PHO4"/>
    <property type="match status" value="1"/>
</dbReference>
<evidence type="ECO:0000256" key="1">
    <source>
        <dbReference type="ARBA" id="ARBA00004141"/>
    </source>
</evidence>